<dbReference type="EMBL" id="LBMM01019399">
    <property type="protein sequence ID" value="KMQ83543.1"/>
    <property type="molecule type" value="Genomic_DNA"/>
</dbReference>
<accession>A0A0J7JZC9</accession>
<dbReference type="PaxDb" id="67767-A0A0J7JZC9"/>
<evidence type="ECO:0000313" key="2">
    <source>
        <dbReference type="Proteomes" id="UP000036403"/>
    </source>
</evidence>
<keyword evidence="2" id="KW-1185">Reference proteome</keyword>
<organism evidence="1 2">
    <name type="scientific">Lasius niger</name>
    <name type="common">Black garden ant</name>
    <dbReference type="NCBI Taxonomy" id="67767"/>
    <lineage>
        <taxon>Eukaryota</taxon>
        <taxon>Metazoa</taxon>
        <taxon>Ecdysozoa</taxon>
        <taxon>Arthropoda</taxon>
        <taxon>Hexapoda</taxon>
        <taxon>Insecta</taxon>
        <taxon>Pterygota</taxon>
        <taxon>Neoptera</taxon>
        <taxon>Endopterygota</taxon>
        <taxon>Hymenoptera</taxon>
        <taxon>Apocrita</taxon>
        <taxon>Aculeata</taxon>
        <taxon>Formicoidea</taxon>
        <taxon>Formicidae</taxon>
        <taxon>Formicinae</taxon>
        <taxon>Lasius</taxon>
        <taxon>Lasius</taxon>
    </lineage>
</organism>
<dbReference type="AlphaFoldDB" id="A0A0J7JZC9"/>
<reference evidence="1 2" key="1">
    <citation type="submission" date="2015-04" db="EMBL/GenBank/DDBJ databases">
        <title>Lasius niger genome sequencing.</title>
        <authorList>
            <person name="Konorov E.A."/>
            <person name="Nikitin M.A."/>
            <person name="Kirill M.V."/>
            <person name="Chang P."/>
        </authorList>
    </citation>
    <scope>NUCLEOTIDE SEQUENCE [LARGE SCALE GENOMIC DNA]</scope>
    <source>
        <tissue evidence="1">Whole</tissue>
    </source>
</reference>
<gene>
    <name evidence="1" type="ORF">RF55_19727</name>
</gene>
<comment type="caution">
    <text evidence="1">The sequence shown here is derived from an EMBL/GenBank/DDBJ whole genome shotgun (WGS) entry which is preliminary data.</text>
</comment>
<sequence length="99" mass="11373">MSVAKITDNVFEVIFRKTKAIVIDAHGNTVMVSKRKNDLYLIPEAKETASVARTRSAKKNPWQDLHEKLGHLNMRDLKSIVENKKMHSVDIKCDKELQK</sequence>
<protein>
    <submittedName>
        <fullName evidence="1">Retrovirus-related pol polyprotein from transposon tnt 1-94</fullName>
    </submittedName>
</protein>
<dbReference type="Proteomes" id="UP000036403">
    <property type="component" value="Unassembled WGS sequence"/>
</dbReference>
<evidence type="ECO:0000313" key="1">
    <source>
        <dbReference type="EMBL" id="KMQ83543.1"/>
    </source>
</evidence>
<feature type="non-terminal residue" evidence="1">
    <location>
        <position position="99"/>
    </location>
</feature>
<proteinExistence type="predicted"/>
<name>A0A0J7JZC9_LASNI</name>
<dbReference type="OrthoDB" id="7611892at2759"/>